<keyword evidence="2" id="KW-0732">Signal</keyword>
<feature type="region of interest" description="Disordered" evidence="1">
    <location>
        <begin position="30"/>
        <end position="56"/>
    </location>
</feature>
<sequence>MKISIASAIALLAVSTFSCNNADSVIKPNASARQGSSGGGGTTPTPAPTGSLPVLAPNPTPINNLGPIMPTGTWTVKTYYRAFTDKTTDYTGYTLVFAPNGVVTAVDSQGNSYSGGWYATIGGQVAYYGGAISITALTMNFGKSAPSKLSRFNATWNVNLATTTSDVVLDNFEPLSGERVEFSL</sequence>
<feature type="chain" id="PRO_5037554876" description="Lipocalin-like domain-containing protein" evidence="2">
    <location>
        <begin position="23"/>
        <end position="184"/>
    </location>
</feature>
<dbReference type="PROSITE" id="PS51257">
    <property type="entry name" value="PROKAR_LIPOPROTEIN"/>
    <property type="match status" value="1"/>
</dbReference>
<protein>
    <recommendedName>
        <fullName evidence="5">Lipocalin-like domain-containing protein</fullName>
    </recommendedName>
</protein>
<name>A0A939G514_9BACT</name>
<keyword evidence="4" id="KW-1185">Reference proteome</keyword>
<dbReference type="AlphaFoldDB" id="A0A939G514"/>
<gene>
    <name evidence="3" type="ORF">J2I48_04005</name>
</gene>
<reference evidence="3 4" key="1">
    <citation type="submission" date="2021-03" db="EMBL/GenBank/DDBJ databases">
        <title>Fibrella sp. HMF5036 genome sequencing and assembly.</title>
        <authorList>
            <person name="Kang H."/>
            <person name="Kim H."/>
            <person name="Bae S."/>
            <person name="Joh K."/>
        </authorList>
    </citation>
    <scope>NUCLEOTIDE SEQUENCE [LARGE SCALE GENOMIC DNA]</scope>
    <source>
        <strain evidence="3 4">HMF5036</strain>
    </source>
</reference>
<accession>A0A939G514</accession>
<organism evidence="3 4">
    <name type="scientific">Fibrella aquatilis</name>
    <dbReference type="NCBI Taxonomy" id="2817059"/>
    <lineage>
        <taxon>Bacteria</taxon>
        <taxon>Pseudomonadati</taxon>
        <taxon>Bacteroidota</taxon>
        <taxon>Cytophagia</taxon>
        <taxon>Cytophagales</taxon>
        <taxon>Spirosomataceae</taxon>
        <taxon>Fibrella</taxon>
    </lineage>
</organism>
<dbReference type="EMBL" id="JAFMYU010000002">
    <property type="protein sequence ID" value="MBO0930141.1"/>
    <property type="molecule type" value="Genomic_DNA"/>
</dbReference>
<dbReference type="Proteomes" id="UP000664795">
    <property type="component" value="Unassembled WGS sequence"/>
</dbReference>
<evidence type="ECO:0000313" key="3">
    <source>
        <dbReference type="EMBL" id="MBO0930141.1"/>
    </source>
</evidence>
<comment type="caution">
    <text evidence="3">The sequence shown here is derived from an EMBL/GenBank/DDBJ whole genome shotgun (WGS) entry which is preliminary data.</text>
</comment>
<evidence type="ECO:0000256" key="2">
    <source>
        <dbReference type="SAM" id="SignalP"/>
    </source>
</evidence>
<evidence type="ECO:0000313" key="4">
    <source>
        <dbReference type="Proteomes" id="UP000664795"/>
    </source>
</evidence>
<proteinExistence type="predicted"/>
<feature type="signal peptide" evidence="2">
    <location>
        <begin position="1"/>
        <end position="22"/>
    </location>
</feature>
<evidence type="ECO:0000256" key="1">
    <source>
        <dbReference type="SAM" id="MobiDB-lite"/>
    </source>
</evidence>
<dbReference type="RefSeq" id="WP_207334101.1">
    <property type="nucleotide sequence ID" value="NZ_JAFMYU010000002.1"/>
</dbReference>
<evidence type="ECO:0008006" key="5">
    <source>
        <dbReference type="Google" id="ProtNLM"/>
    </source>
</evidence>